<organism evidence="2 3">
    <name type="scientific">Prorocentrum cordatum</name>
    <dbReference type="NCBI Taxonomy" id="2364126"/>
    <lineage>
        <taxon>Eukaryota</taxon>
        <taxon>Sar</taxon>
        <taxon>Alveolata</taxon>
        <taxon>Dinophyceae</taxon>
        <taxon>Prorocentrales</taxon>
        <taxon>Prorocentraceae</taxon>
        <taxon>Prorocentrum</taxon>
    </lineage>
</organism>
<accession>A0ABN9R3T9</accession>
<reference evidence="2" key="1">
    <citation type="submission" date="2023-10" db="EMBL/GenBank/DDBJ databases">
        <authorList>
            <person name="Chen Y."/>
            <person name="Shah S."/>
            <person name="Dougan E. K."/>
            <person name="Thang M."/>
            <person name="Chan C."/>
        </authorList>
    </citation>
    <scope>NUCLEOTIDE SEQUENCE [LARGE SCALE GENOMIC DNA]</scope>
</reference>
<gene>
    <name evidence="2" type="ORF">PCOR1329_LOCUS16816</name>
</gene>
<feature type="compositionally biased region" description="Low complexity" evidence="1">
    <location>
        <begin position="105"/>
        <end position="121"/>
    </location>
</feature>
<evidence type="ECO:0000313" key="2">
    <source>
        <dbReference type="EMBL" id="CAK0812551.1"/>
    </source>
</evidence>
<evidence type="ECO:0000256" key="1">
    <source>
        <dbReference type="SAM" id="MobiDB-lite"/>
    </source>
</evidence>
<evidence type="ECO:0000313" key="3">
    <source>
        <dbReference type="Proteomes" id="UP001189429"/>
    </source>
</evidence>
<dbReference type="EMBL" id="CAUYUJ010005173">
    <property type="protein sequence ID" value="CAK0812551.1"/>
    <property type="molecule type" value="Genomic_DNA"/>
</dbReference>
<comment type="caution">
    <text evidence="2">The sequence shown here is derived from an EMBL/GenBank/DDBJ whole genome shotgun (WGS) entry which is preliminary data.</text>
</comment>
<name>A0ABN9R3T9_9DINO</name>
<sequence length="149" mass="15149">MCHRAAAVPRVIPEARRGLWAAAAFLGRPAIGALLCRAPGLWPWLLLHGLRARARAPALVLGPPPRQRDEAELDGARGGAALQPGLRAGCPARPRDGPPGEPLVESSAPPASATAATGEAGLSELGRPAASEFECPTASAGLRCCGVCA</sequence>
<proteinExistence type="predicted"/>
<dbReference type="Proteomes" id="UP001189429">
    <property type="component" value="Unassembled WGS sequence"/>
</dbReference>
<feature type="region of interest" description="Disordered" evidence="1">
    <location>
        <begin position="60"/>
        <end position="123"/>
    </location>
</feature>
<protein>
    <submittedName>
        <fullName evidence="2">Uncharacterized protein</fullName>
    </submittedName>
</protein>
<keyword evidence="3" id="KW-1185">Reference proteome</keyword>